<dbReference type="PANTHER" id="PTHR45865">
    <property type="entry name" value="E3 UBIQUITIN-PROTEIN LIGASE SHPRH FAMILY MEMBER"/>
    <property type="match status" value="1"/>
</dbReference>
<dbReference type="InterPro" id="IPR000330">
    <property type="entry name" value="SNF2_N"/>
</dbReference>
<feature type="region of interest" description="Disordered" evidence="6">
    <location>
        <begin position="228"/>
        <end position="248"/>
    </location>
</feature>
<gene>
    <name evidence="9" type="ORF">HDK90DRAFT_443511</name>
</gene>
<dbReference type="InterPro" id="IPR001650">
    <property type="entry name" value="Helicase_C-like"/>
</dbReference>
<dbReference type="InterPro" id="IPR001841">
    <property type="entry name" value="Znf_RING"/>
</dbReference>
<dbReference type="InterPro" id="IPR027417">
    <property type="entry name" value="P-loop_NTPase"/>
</dbReference>
<dbReference type="PROSITE" id="PS50089">
    <property type="entry name" value="ZF_RING_2"/>
    <property type="match status" value="1"/>
</dbReference>
<evidence type="ECO:0000259" key="7">
    <source>
        <dbReference type="PROSITE" id="PS50089"/>
    </source>
</evidence>
<evidence type="ECO:0000256" key="2">
    <source>
        <dbReference type="ARBA" id="ARBA00022801"/>
    </source>
</evidence>
<feature type="compositionally biased region" description="Basic residues" evidence="6">
    <location>
        <begin position="238"/>
        <end position="248"/>
    </location>
</feature>
<accession>A0ABR1YBW1</accession>
<dbReference type="Gene3D" id="3.40.50.300">
    <property type="entry name" value="P-loop containing nucleotide triphosphate hydrolases"/>
    <property type="match status" value="1"/>
</dbReference>
<dbReference type="Pfam" id="PF26021">
    <property type="entry name" value="Ferritin_C144_05"/>
    <property type="match status" value="1"/>
</dbReference>
<dbReference type="InterPro" id="IPR049730">
    <property type="entry name" value="SNF2/RAD54-like_C"/>
</dbReference>
<dbReference type="CDD" id="cd18793">
    <property type="entry name" value="SF2_C_SNF"/>
    <property type="match status" value="1"/>
</dbReference>
<dbReference type="InterPro" id="IPR052583">
    <property type="entry name" value="ATP-helicase/E3_Ub-Ligase"/>
</dbReference>
<dbReference type="InterPro" id="IPR038718">
    <property type="entry name" value="SNF2-like_sf"/>
</dbReference>
<protein>
    <submittedName>
        <fullName evidence="9">SNF2 family N-terminal domain-containing protein</fullName>
    </submittedName>
</protein>
<keyword evidence="2" id="KW-0378">Hydrolase</keyword>
<keyword evidence="1" id="KW-0547">Nucleotide-binding</keyword>
<dbReference type="InterPro" id="IPR014001">
    <property type="entry name" value="Helicase_ATP-bd"/>
</dbReference>
<feature type="region of interest" description="Disordered" evidence="6">
    <location>
        <begin position="1193"/>
        <end position="1219"/>
    </location>
</feature>
<dbReference type="Gene3D" id="3.40.50.10810">
    <property type="entry name" value="Tandem AAA-ATPase domain"/>
    <property type="match status" value="1"/>
</dbReference>
<keyword evidence="3" id="KW-0067">ATP-binding</keyword>
<sequence>MPTRVAVRVESASISLNKQIDAVPKREAVTALSDFLSPPQCNDRDRSGPPPAKRRRLRLGISVDESGEEATQKADEPDTRETLSLARVVLELPSSDATHREETDASLLANLMSVDMSGGQVKLILQNESSSSKKQFSLCLDADKPMTTLLPDLQQIARVSEWQHGRKPSDVLSCKVVLHSRPPSGQCPSLELELLWVLGHADGDWYRAKYESQWLRIENETFFYFLSDEPDPDNGNRPGRRERRRRPDRRPWTIPEFYNCVHVPSKDAIASLDTPQGMTCELFPFQKRAVQWMLSREFAERPYTSAGKIDESEDLPLTFQRKLNHEGRPYFVSFVRRMICTDRSLLEQEKFGPGGLLCEEMGLGKTVELIALICLHRRTIDKAKVYDPYTDSEVVASGATLIVTPAGILEQWKQELARHAPHLKVYHYEGMPPPSWNKPEPDLVQELLQHDVVLTTYSILSREIHYTHDGSVRSLRREKQYEPRRSPLVQISWWRCCIDEAQMIESGVSQAAQVASRIPKVIPWGISGTPLKSQLSDLQGILLFLRFGPFHQGKVWDRLTPETLVQIFSRIALRHTKDQVREELLLPPQKRVVMLVPFTPVEEQNYNQLVQDMCDDCSLTSDGMPVDEYGDFDNTLMVEKMRTWLTRLRQTCLHPQVGGRNRRALGRRAGPLRTVEEVLNVMVEQNDVQVRAEEREHIFAQVGRGHIYGFAKDDPRRSEKALLIYRSALQQAEAFVEESRQDLAEEQKRVKSIDQGGSLSVTKAETEGDEDKEGRETSRLSYLQKALRAAIEVQHVCTYWVATAYYNIKSDENITKPDSDEFKRLEELETQWYGKAQSIRKELLQESYAEACQIMAKLESSPSTYISVISPAEDLGGIENRRILDKLDLVIDCLNEQGKKVNEWRNKVVEILSSPLVDADDEDTTGEEYEKSAKAQDDLQVYVTYLRAVIADRQRLLTSYDGTLAGVERKHAEQHAKTDRGTARELVLQLAMEYEKSTSLQPKEVSLQQVVADIRTLSTTFLGGHGQRAARELAIAQEQMQKVSQIISQEKKSVDQLEKEFEIYTKCNNSRIEFYRQLQHLSDQLKAYKDELDETLDKVALRVQEAKEKKAAERVVDFKKKQRFLRHLKNESQEENGPRLCVICTEQFELGVLTVCGHQYCKACFRHWFRDHRNCPLCKRKLHRNEFQEITYKPQELRAHEEHQSPGSSGSSDDPDSRQSIYTEMSEQTMKAIKAIDINGSFGTKIDTLARHLLWLRENDPGAKSVIFSQYSDFLEVLGDALRQFKIGFSKISEKGGVQRFKKDASIECFLLDAKSDASGLNLVNASYVFLMEPLVHGAIELQAIARVHRIGQRRPTTVYMYLAVDTVEENIYEISVQRRLEHMAGRGNRVMNGVSSEETLQESILEAANSLEMEQAPMSKMLVAKKGGGEVVSKGDLWSCLFGVPGRVRRSKAVTAQGQRELERYARAEAAEGRM</sequence>
<dbReference type="Pfam" id="PF00176">
    <property type="entry name" value="SNF2-rel_dom"/>
    <property type="match status" value="1"/>
</dbReference>
<dbReference type="Gene3D" id="3.30.40.10">
    <property type="entry name" value="Zinc/RING finger domain, C3HC4 (zinc finger)"/>
    <property type="match status" value="1"/>
</dbReference>
<feature type="compositionally biased region" description="Basic and acidic residues" evidence="6">
    <location>
        <begin position="1195"/>
        <end position="1204"/>
    </location>
</feature>
<name>A0ABR1YBW1_9PEZI</name>
<evidence type="ECO:0000259" key="8">
    <source>
        <dbReference type="PROSITE" id="PS51194"/>
    </source>
</evidence>
<dbReference type="EMBL" id="JBBWRZ010000012">
    <property type="protein sequence ID" value="KAK8224788.1"/>
    <property type="molecule type" value="Genomic_DNA"/>
</dbReference>
<feature type="domain" description="Helicase C-terminal" evidence="8">
    <location>
        <begin position="1248"/>
        <end position="1420"/>
    </location>
</feature>
<evidence type="ECO:0000256" key="4">
    <source>
        <dbReference type="PROSITE-ProRule" id="PRU00175"/>
    </source>
</evidence>
<comment type="caution">
    <text evidence="9">The sequence shown here is derived from an EMBL/GenBank/DDBJ whole genome shotgun (WGS) entry which is preliminary data.</text>
</comment>
<keyword evidence="4" id="KW-0863">Zinc-finger</keyword>
<evidence type="ECO:0000313" key="10">
    <source>
        <dbReference type="Proteomes" id="UP001492380"/>
    </source>
</evidence>
<keyword evidence="5" id="KW-0175">Coiled coil</keyword>
<dbReference type="Pfam" id="PF00271">
    <property type="entry name" value="Helicase_C"/>
    <property type="match status" value="1"/>
</dbReference>
<keyword evidence="4" id="KW-0479">Metal-binding</keyword>
<dbReference type="SUPFAM" id="SSF52540">
    <property type="entry name" value="P-loop containing nucleoside triphosphate hydrolases"/>
    <property type="match status" value="2"/>
</dbReference>
<organism evidence="9 10">
    <name type="scientific">Phyllosticta capitalensis</name>
    <dbReference type="NCBI Taxonomy" id="121624"/>
    <lineage>
        <taxon>Eukaryota</taxon>
        <taxon>Fungi</taxon>
        <taxon>Dikarya</taxon>
        <taxon>Ascomycota</taxon>
        <taxon>Pezizomycotina</taxon>
        <taxon>Dothideomycetes</taxon>
        <taxon>Dothideomycetes incertae sedis</taxon>
        <taxon>Botryosphaeriales</taxon>
        <taxon>Phyllostictaceae</taxon>
        <taxon>Phyllosticta</taxon>
    </lineage>
</organism>
<feature type="region of interest" description="Disordered" evidence="6">
    <location>
        <begin position="747"/>
        <end position="777"/>
    </location>
</feature>
<dbReference type="CDD" id="cd18070">
    <property type="entry name" value="DEXQc_SHPRH"/>
    <property type="match status" value="1"/>
</dbReference>
<feature type="region of interest" description="Disordered" evidence="6">
    <location>
        <begin position="33"/>
        <end position="54"/>
    </location>
</feature>
<keyword evidence="4" id="KW-0862">Zinc</keyword>
<evidence type="ECO:0000256" key="1">
    <source>
        <dbReference type="ARBA" id="ARBA00022741"/>
    </source>
</evidence>
<feature type="domain" description="RING-type" evidence="7">
    <location>
        <begin position="1141"/>
        <end position="1179"/>
    </location>
</feature>
<evidence type="ECO:0000256" key="3">
    <source>
        <dbReference type="ARBA" id="ARBA00022840"/>
    </source>
</evidence>
<dbReference type="InterPro" id="IPR059033">
    <property type="entry name" value="C144_05_dom"/>
</dbReference>
<dbReference type="Proteomes" id="UP001492380">
    <property type="component" value="Unassembled WGS sequence"/>
</dbReference>
<dbReference type="PROSITE" id="PS51194">
    <property type="entry name" value="HELICASE_CTER"/>
    <property type="match status" value="1"/>
</dbReference>
<dbReference type="PANTHER" id="PTHR45865:SF1">
    <property type="entry name" value="E3 UBIQUITIN-PROTEIN LIGASE SHPRH"/>
    <property type="match status" value="1"/>
</dbReference>
<feature type="coiled-coil region" evidence="5">
    <location>
        <begin position="1040"/>
        <end position="1109"/>
    </location>
</feature>
<dbReference type="InterPro" id="IPR013083">
    <property type="entry name" value="Znf_RING/FYVE/PHD"/>
</dbReference>
<dbReference type="SMART" id="SM00487">
    <property type="entry name" value="DEXDc"/>
    <property type="match status" value="1"/>
</dbReference>
<dbReference type="SUPFAM" id="SSF57850">
    <property type="entry name" value="RING/U-box"/>
    <property type="match status" value="1"/>
</dbReference>
<evidence type="ECO:0000313" key="9">
    <source>
        <dbReference type="EMBL" id="KAK8224788.1"/>
    </source>
</evidence>
<dbReference type="SMART" id="SM00184">
    <property type="entry name" value="RING"/>
    <property type="match status" value="1"/>
</dbReference>
<proteinExistence type="predicted"/>
<reference evidence="9 10" key="1">
    <citation type="submission" date="2024-04" db="EMBL/GenBank/DDBJ databases">
        <title>Phyllosticta paracitricarpa is synonymous to the EU quarantine fungus P. citricarpa based on phylogenomic analyses.</title>
        <authorList>
            <consortium name="Lawrence Berkeley National Laboratory"/>
            <person name="Van Ingen-Buijs V.A."/>
            <person name="Van Westerhoven A.C."/>
            <person name="Haridas S."/>
            <person name="Skiadas P."/>
            <person name="Martin F."/>
            <person name="Groenewald J.Z."/>
            <person name="Crous P.W."/>
            <person name="Seidl M.F."/>
        </authorList>
    </citation>
    <scope>NUCLEOTIDE SEQUENCE [LARGE SCALE GENOMIC DNA]</scope>
    <source>
        <strain evidence="9 10">CBS 123374</strain>
    </source>
</reference>
<evidence type="ECO:0000256" key="6">
    <source>
        <dbReference type="SAM" id="MobiDB-lite"/>
    </source>
</evidence>
<keyword evidence="10" id="KW-1185">Reference proteome</keyword>
<evidence type="ECO:0000256" key="5">
    <source>
        <dbReference type="SAM" id="Coils"/>
    </source>
</evidence>
<dbReference type="Pfam" id="PF13639">
    <property type="entry name" value="zf-RING_2"/>
    <property type="match status" value="1"/>
</dbReference>